<dbReference type="InterPro" id="IPR046335">
    <property type="entry name" value="LacI/GalR-like_sensor"/>
</dbReference>
<dbReference type="Pfam" id="PF00356">
    <property type="entry name" value="LacI"/>
    <property type="match status" value="1"/>
</dbReference>
<sequence>MKGNITMRDIAEKLGVSSVTVSKALNDKEGVSDELKKRIKQVADEMGYRFNTHAKSMKEGLSYNIGIIIPEQFAGSTQAFYLQFYQHLSQNMDVHHYSGILHILSREDERNLALPRIYTEKKIDGFIMLGQISPEYVKMIQNTDVPVIFLDFYTDQTNIDSVLTDNFFGVYEMTNYLIRNGHKKIAYVGNIHSTSSIQDRFLGYYKSLLESRIELNPDYIIKDRDELGNYIPFELPEDMPTAFVCNCDQVAFNLINDLKKKGYDVPNDCSVVGFDNDIYATLTEPKLTTVEVNMKEMSKVTVKFIIEKIKNRKKTYGRVMIKGTMIYRDSVKNIL</sequence>
<comment type="caution">
    <text evidence="6">The sequence shown here is derived from an EMBL/GenBank/DDBJ whole genome shotgun (WGS) entry which is preliminary data.</text>
</comment>
<gene>
    <name evidence="6" type="ORF">EV146_112134</name>
</gene>
<evidence type="ECO:0000256" key="1">
    <source>
        <dbReference type="ARBA" id="ARBA00022491"/>
    </source>
</evidence>
<dbReference type="InterPro" id="IPR028082">
    <property type="entry name" value="Peripla_BP_I"/>
</dbReference>
<dbReference type="GO" id="GO:0003700">
    <property type="term" value="F:DNA-binding transcription factor activity"/>
    <property type="evidence" value="ECO:0007669"/>
    <property type="project" value="TreeGrafter"/>
</dbReference>
<name>A0A4R2B4G1_9BACI</name>
<protein>
    <submittedName>
        <fullName evidence="6">LacI family transcriptional regulator</fullName>
    </submittedName>
</protein>
<dbReference type="SUPFAM" id="SSF47413">
    <property type="entry name" value="lambda repressor-like DNA-binding domains"/>
    <property type="match status" value="1"/>
</dbReference>
<dbReference type="PANTHER" id="PTHR30146">
    <property type="entry name" value="LACI-RELATED TRANSCRIPTIONAL REPRESSOR"/>
    <property type="match status" value="1"/>
</dbReference>
<reference evidence="6 7" key="1">
    <citation type="journal article" date="2015" name="Stand. Genomic Sci.">
        <title>Genomic Encyclopedia of Bacterial and Archaeal Type Strains, Phase III: the genomes of soil and plant-associated and newly described type strains.</title>
        <authorList>
            <person name="Whitman W.B."/>
            <person name="Woyke T."/>
            <person name="Klenk H.P."/>
            <person name="Zhou Y."/>
            <person name="Lilburn T.G."/>
            <person name="Beck B.J."/>
            <person name="De Vos P."/>
            <person name="Vandamme P."/>
            <person name="Eisen J.A."/>
            <person name="Garrity G."/>
            <person name="Hugenholtz P."/>
            <person name="Kyrpides N.C."/>
        </authorList>
    </citation>
    <scope>NUCLEOTIDE SEQUENCE [LARGE SCALE GENOMIC DNA]</scope>
    <source>
        <strain evidence="6 7">CV53</strain>
    </source>
</reference>
<keyword evidence="1" id="KW-0678">Repressor</keyword>
<dbReference type="Pfam" id="PF13377">
    <property type="entry name" value="Peripla_BP_3"/>
    <property type="match status" value="1"/>
</dbReference>
<dbReference type="PROSITE" id="PS50932">
    <property type="entry name" value="HTH_LACI_2"/>
    <property type="match status" value="1"/>
</dbReference>
<organism evidence="6 7">
    <name type="scientific">Mesobacillus foraminis</name>
    <dbReference type="NCBI Taxonomy" id="279826"/>
    <lineage>
        <taxon>Bacteria</taxon>
        <taxon>Bacillati</taxon>
        <taxon>Bacillota</taxon>
        <taxon>Bacilli</taxon>
        <taxon>Bacillales</taxon>
        <taxon>Bacillaceae</taxon>
        <taxon>Mesobacillus</taxon>
    </lineage>
</organism>
<dbReference type="SUPFAM" id="SSF53822">
    <property type="entry name" value="Periplasmic binding protein-like I"/>
    <property type="match status" value="1"/>
</dbReference>
<keyword evidence="2" id="KW-0805">Transcription regulation</keyword>
<accession>A0A4R2B4G1</accession>
<keyword evidence="3" id="KW-0238">DNA-binding</keyword>
<evidence type="ECO:0000259" key="5">
    <source>
        <dbReference type="PROSITE" id="PS50932"/>
    </source>
</evidence>
<dbReference type="EMBL" id="SLVV01000012">
    <property type="protein sequence ID" value="TCN21451.1"/>
    <property type="molecule type" value="Genomic_DNA"/>
</dbReference>
<evidence type="ECO:0000256" key="3">
    <source>
        <dbReference type="ARBA" id="ARBA00023125"/>
    </source>
</evidence>
<dbReference type="SMART" id="SM00354">
    <property type="entry name" value="HTH_LACI"/>
    <property type="match status" value="1"/>
</dbReference>
<proteinExistence type="predicted"/>
<dbReference type="AlphaFoldDB" id="A0A4R2B4G1"/>
<dbReference type="RefSeq" id="WP_132010577.1">
    <property type="nucleotide sequence ID" value="NZ_JABUHM010000014.1"/>
</dbReference>
<feature type="domain" description="HTH lacI-type" evidence="5">
    <location>
        <begin position="5"/>
        <end position="59"/>
    </location>
</feature>
<dbReference type="CDD" id="cd01392">
    <property type="entry name" value="HTH_LacI"/>
    <property type="match status" value="1"/>
</dbReference>
<evidence type="ECO:0000256" key="4">
    <source>
        <dbReference type="ARBA" id="ARBA00023163"/>
    </source>
</evidence>
<dbReference type="Proteomes" id="UP000295689">
    <property type="component" value="Unassembled WGS sequence"/>
</dbReference>
<dbReference type="GO" id="GO:0000976">
    <property type="term" value="F:transcription cis-regulatory region binding"/>
    <property type="evidence" value="ECO:0007669"/>
    <property type="project" value="TreeGrafter"/>
</dbReference>
<dbReference type="InterPro" id="IPR000843">
    <property type="entry name" value="HTH_LacI"/>
</dbReference>
<evidence type="ECO:0000313" key="6">
    <source>
        <dbReference type="EMBL" id="TCN21451.1"/>
    </source>
</evidence>
<dbReference type="PANTHER" id="PTHR30146:SF148">
    <property type="entry name" value="HTH-TYPE TRANSCRIPTIONAL REPRESSOR PURR-RELATED"/>
    <property type="match status" value="1"/>
</dbReference>
<evidence type="ECO:0000256" key="2">
    <source>
        <dbReference type="ARBA" id="ARBA00023015"/>
    </source>
</evidence>
<keyword evidence="4" id="KW-0804">Transcription</keyword>
<dbReference type="Gene3D" id="1.10.260.40">
    <property type="entry name" value="lambda repressor-like DNA-binding domains"/>
    <property type="match status" value="1"/>
</dbReference>
<dbReference type="CDD" id="cd19974">
    <property type="entry name" value="PBP1_LacI-like"/>
    <property type="match status" value="1"/>
</dbReference>
<dbReference type="InterPro" id="IPR010982">
    <property type="entry name" value="Lambda_DNA-bd_dom_sf"/>
</dbReference>
<evidence type="ECO:0000313" key="7">
    <source>
        <dbReference type="Proteomes" id="UP000295689"/>
    </source>
</evidence>
<keyword evidence="7" id="KW-1185">Reference proteome</keyword>
<dbReference type="Gene3D" id="3.40.50.2300">
    <property type="match status" value="2"/>
</dbReference>